<dbReference type="CDD" id="cd00082">
    <property type="entry name" value="HisKA"/>
    <property type="match status" value="1"/>
</dbReference>
<dbReference type="Gene3D" id="1.10.287.130">
    <property type="match status" value="1"/>
</dbReference>
<sequence length="379" mass="41582">MTPESDLFYSFSRFLCDVALMAGVTFMSVTFLTRPHPRTLGRVGYWLISCGIFVTVVAAFLDMSEEIVPFGRWLGLAAPGENELLIMLFGFAPGTILVGIGLFSWIKALVMLDTEVELRKQTQAALKEKIRAAEEAYHAKAVFLASMSHELRTPLNAVIGFAQILKNDEFPTTPEQRKDYLETIERSGTHLLHIINDILDLSRLDSGEMQLRSEACDIEKVVEGALEYCAPFISSRALTIERDIKVGAIMSDERAIRQIMLNLISNAVKFNRPDGRVRIKVARAANTLKVRVEDTGSGMSEAEINRALEPFSQVSGHLARRSEGIGLGLSLADRLVRALGGTLSIDSTPGTGTIVVICLPLHDQAPAENDGDPVPVEVI</sequence>
<evidence type="ECO:0000256" key="5">
    <source>
        <dbReference type="ARBA" id="ARBA00022679"/>
    </source>
</evidence>
<evidence type="ECO:0000259" key="12">
    <source>
        <dbReference type="PROSITE" id="PS50109"/>
    </source>
</evidence>
<keyword evidence="14" id="KW-1185">Reference proteome</keyword>
<keyword evidence="7 13" id="KW-0418">Kinase</keyword>
<dbReference type="SMART" id="SM00388">
    <property type="entry name" value="HisKA"/>
    <property type="match status" value="1"/>
</dbReference>
<evidence type="ECO:0000256" key="7">
    <source>
        <dbReference type="ARBA" id="ARBA00022777"/>
    </source>
</evidence>
<dbReference type="SUPFAM" id="SSF55874">
    <property type="entry name" value="ATPase domain of HSP90 chaperone/DNA topoisomerase II/histidine kinase"/>
    <property type="match status" value="1"/>
</dbReference>
<dbReference type="FunFam" id="1.10.287.130:FF:000038">
    <property type="entry name" value="Sensory transduction histidine kinase"/>
    <property type="match status" value="1"/>
</dbReference>
<dbReference type="Gene3D" id="3.30.565.10">
    <property type="entry name" value="Histidine kinase-like ATPase, C-terminal domain"/>
    <property type="match status" value="1"/>
</dbReference>
<dbReference type="InterPro" id="IPR005467">
    <property type="entry name" value="His_kinase_dom"/>
</dbReference>
<dbReference type="AlphaFoldDB" id="A0AAF0BN22"/>
<keyword evidence="4" id="KW-0597">Phosphoprotein</keyword>
<feature type="transmembrane region" description="Helical" evidence="11">
    <location>
        <begin position="84"/>
        <end position="110"/>
    </location>
</feature>
<evidence type="ECO:0000256" key="6">
    <source>
        <dbReference type="ARBA" id="ARBA00022741"/>
    </source>
</evidence>
<dbReference type="EC" id="2.7.13.3" evidence="3"/>
<dbReference type="RefSeq" id="WP_289505220.1">
    <property type="nucleotide sequence ID" value="NZ_CP116805.1"/>
</dbReference>
<dbReference type="GO" id="GO:0016020">
    <property type="term" value="C:membrane"/>
    <property type="evidence" value="ECO:0007669"/>
    <property type="project" value="UniProtKB-SubCell"/>
</dbReference>
<dbReference type="InterPro" id="IPR003594">
    <property type="entry name" value="HATPase_dom"/>
</dbReference>
<evidence type="ECO:0000256" key="8">
    <source>
        <dbReference type="ARBA" id="ARBA00022840"/>
    </source>
</evidence>
<protein>
    <recommendedName>
        <fullName evidence="3">histidine kinase</fullName>
        <ecNumber evidence="3">2.7.13.3</ecNumber>
    </recommendedName>
</protein>
<dbReference type="PRINTS" id="PR00344">
    <property type="entry name" value="BCTRLSENSOR"/>
</dbReference>
<dbReference type="Pfam" id="PF00512">
    <property type="entry name" value="HisKA"/>
    <property type="match status" value="1"/>
</dbReference>
<gene>
    <name evidence="13" type="ORF">PH603_06515</name>
</gene>
<evidence type="ECO:0000256" key="9">
    <source>
        <dbReference type="ARBA" id="ARBA00023012"/>
    </source>
</evidence>
<dbReference type="InterPro" id="IPR004358">
    <property type="entry name" value="Sig_transdc_His_kin-like_C"/>
</dbReference>
<organism evidence="13 14">
    <name type="scientific">Gimibacter soli</name>
    <dbReference type="NCBI Taxonomy" id="3024400"/>
    <lineage>
        <taxon>Bacteria</taxon>
        <taxon>Pseudomonadati</taxon>
        <taxon>Pseudomonadota</taxon>
        <taxon>Alphaproteobacteria</taxon>
        <taxon>Kordiimonadales</taxon>
        <taxon>Temperatibacteraceae</taxon>
        <taxon>Gimibacter</taxon>
    </lineage>
</organism>
<dbReference type="InterPro" id="IPR003661">
    <property type="entry name" value="HisK_dim/P_dom"/>
</dbReference>
<evidence type="ECO:0000256" key="4">
    <source>
        <dbReference type="ARBA" id="ARBA00022553"/>
    </source>
</evidence>
<dbReference type="SUPFAM" id="SSF47384">
    <property type="entry name" value="Homodimeric domain of signal transducing histidine kinase"/>
    <property type="match status" value="1"/>
</dbReference>
<comment type="subcellular location">
    <subcellularLocation>
        <location evidence="2">Membrane</location>
    </subcellularLocation>
</comment>
<evidence type="ECO:0000313" key="13">
    <source>
        <dbReference type="EMBL" id="WCL55410.1"/>
    </source>
</evidence>
<dbReference type="SMART" id="SM00387">
    <property type="entry name" value="HATPase_c"/>
    <property type="match status" value="1"/>
</dbReference>
<accession>A0AAF0BN22</accession>
<dbReference type="PANTHER" id="PTHR43711:SF26">
    <property type="entry name" value="SENSOR HISTIDINE KINASE RCSC"/>
    <property type="match status" value="1"/>
</dbReference>
<dbReference type="GO" id="GO:0000155">
    <property type="term" value="F:phosphorelay sensor kinase activity"/>
    <property type="evidence" value="ECO:0007669"/>
    <property type="project" value="InterPro"/>
</dbReference>
<evidence type="ECO:0000256" key="2">
    <source>
        <dbReference type="ARBA" id="ARBA00004370"/>
    </source>
</evidence>
<evidence type="ECO:0000313" key="14">
    <source>
        <dbReference type="Proteomes" id="UP001217500"/>
    </source>
</evidence>
<proteinExistence type="predicted"/>
<dbReference type="InterPro" id="IPR036890">
    <property type="entry name" value="HATPase_C_sf"/>
</dbReference>
<keyword evidence="8" id="KW-0067">ATP-binding</keyword>
<dbReference type="InterPro" id="IPR050736">
    <property type="entry name" value="Sensor_HK_Regulatory"/>
</dbReference>
<keyword evidence="10 11" id="KW-0472">Membrane</keyword>
<keyword evidence="11" id="KW-1133">Transmembrane helix</keyword>
<feature type="transmembrane region" description="Helical" evidence="11">
    <location>
        <begin position="12"/>
        <end position="32"/>
    </location>
</feature>
<dbReference type="PANTHER" id="PTHR43711">
    <property type="entry name" value="TWO-COMPONENT HISTIDINE KINASE"/>
    <property type="match status" value="1"/>
</dbReference>
<feature type="domain" description="Histidine kinase" evidence="12">
    <location>
        <begin position="146"/>
        <end position="363"/>
    </location>
</feature>
<evidence type="ECO:0000256" key="1">
    <source>
        <dbReference type="ARBA" id="ARBA00000085"/>
    </source>
</evidence>
<evidence type="ECO:0000256" key="11">
    <source>
        <dbReference type="SAM" id="Phobius"/>
    </source>
</evidence>
<keyword evidence="6" id="KW-0547">Nucleotide-binding</keyword>
<feature type="transmembrane region" description="Helical" evidence="11">
    <location>
        <begin position="44"/>
        <end position="64"/>
    </location>
</feature>
<keyword evidence="5" id="KW-0808">Transferase</keyword>
<dbReference type="KEGG" id="gso:PH603_06515"/>
<dbReference type="GO" id="GO:0005524">
    <property type="term" value="F:ATP binding"/>
    <property type="evidence" value="ECO:0007669"/>
    <property type="project" value="UniProtKB-KW"/>
</dbReference>
<evidence type="ECO:0000256" key="3">
    <source>
        <dbReference type="ARBA" id="ARBA00012438"/>
    </source>
</evidence>
<keyword evidence="9" id="KW-0902">Two-component regulatory system</keyword>
<dbReference type="Proteomes" id="UP001217500">
    <property type="component" value="Chromosome"/>
</dbReference>
<comment type="catalytic activity">
    <reaction evidence="1">
        <text>ATP + protein L-histidine = ADP + protein N-phospho-L-histidine.</text>
        <dbReference type="EC" id="2.7.13.3"/>
    </reaction>
</comment>
<name>A0AAF0BN22_9PROT</name>
<keyword evidence="11" id="KW-0812">Transmembrane</keyword>
<reference evidence="13" key="1">
    <citation type="submission" date="2023-01" db="EMBL/GenBank/DDBJ databases">
        <title>The genome sequence of Kordiimonadaceae bacterium 6D33.</title>
        <authorList>
            <person name="Liu Y."/>
        </authorList>
    </citation>
    <scope>NUCLEOTIDE SEQUENCE</scope>
    <source>
        <strain evidence="13">6D33</strain>
    </source>
</reference>
<dbReference type="EMBL" id="CP116805">
    <property type="protein sequence ID" value="WCL55410.1"/>
    <property type="molecule type" value="Genomic_DNA"/>
</dbReference>
<dbReference type="InterPro" id="IPR036097">
    <property type="entry name" value="HisK_dim/P_sf"/>
</dbReference>
<dbReference type="Pfam" id="PF02518">
    <property type="entry name" value="HATPase_c"/>
    <property type="match status" value="1"/>
</dbReference>
<dbReference type="PROSITE" id="PS50109">
    <property type="entry name" value="HIS_KIN"/>
    <property type="match status" value="1"/>
</dbReference>
<evidence type="ECO:0000256" key="10">
    <source>
        <dbReference type="ARBA" id="ARBA00023136"/>
    </source>
</evidence>